<evidence type="ECO:0000256" key="2">
    <source>
        <dbReference type="ARBA" id="ARBA00022692"/>
    </source>
</evidence>
<dbReference type="Gene3D" id="1.20.1070.10">
    <property type="entry name" value="Rhodopsin 7-helix transmembrane proteins"/>
    <property type="match status" value="1"/>
</dbReference>
<feature type="transmembrane region" description="Helical" evidence="9">
    <location>
        <begin position="95"/>
        <end position="115"/>
    </location>
</feature>
<feature type="domain" description="G-protein coupled receptors family 1 profile" evidence="10">
    <location>
        <begin position="73"/>
        <end position="373"/>
    </location>
</feature>
<dbReference type="Proteomes" id="UP000683360">
    <property type="component" value="Unassembled WGS sequence"/>
</dbReference>
<dbReference type="PROSITE" id="PS50262">
    <property type="entry name" value="G_PROTEIN_RECEP_F1_2"/>
    <property type="match status" value="1"/>
</dbReference>
<evidence type="ECO:0000259" key="10">
    <source>
        <dbReference type="PROSITE" id="PS50262"/>
    </source>
</evidence>
<dbReference type="CDD" id="cd00637">
    <property type="entry name" value="7tm_classA_rhodopsin-like"/>
    <property type="match status" value="1"/>
</dbReference>
<dbReference type="PANTHER" id="PTHR24243:SF233">
    <property type="entry name" value="THYROTROPIN-RELEASING HORMONE RECEPTOR"/>
    <property type="match status" value="1"/>
</dbReference>
<dbReference type="PRINTS" id="PR00237">
    <property type="entry name" value="GPCRRHODOPSN"/>
</dbReference>
<dbReference type="GO" id="GO:0004930">
    <property type="term" value="F:G protein-coupled receptor activity"/>
    <property type="evidence" value="ECO:0007669"/>
    <property type="project" value="UniProtKB-KW"/>
</dbReference>
<evidence type="ECO:0000256" key="7">
    <source>
        <dbReference type="ARBA" id="ARBA00023224"/>
    </source>
</evidence>
<feature type="transmembrane region" description="Helical" evidence="9">
    <location>
        <begin position="174"/>
        <end position="196"/>
    </location>
</feature>
<evidence type="ECO:0000313" key="11">
    <source>
        <dbReference type="EMBL" id="CAG2211573.1"/>
    </source>
</evidence>
<accession>A0A8S3RZD6</accession>
<proteinExistence type="predicted"/>
<feature type="transmembrane region" description="Helical" evidence="9">
    <location>
        <begin position="60"/>
        <end position="83"/>
    </location>
</feature>
<dbReference type="SUPFAM" id="SSF81321">
    <property type="entry name" value="Family A G protein-coupled receptor-like"/>
    <property type="match status" value="1"/>
</dbReference>
<dbReference type="EMBL" id="CAJPWZ010001263">
    <property type="protein sequence ID" value="CAG2211573.1"/>
    <property type="molecule type" value="Genomic_DNA"/>
</dbReference>
<evidence type="ECO:0000256" key="9">
    <source>
        <dbReference type="SAM" id="Phobius"/>
    </source>
</evidence>
<name>A0A8S3RZD6_MYTED</name>
<sequence>MFDYLQTTCKKYKGMEVNTTRSFFMDIKNSAITTGLYQLNTTDSNNLVELDLQNFLDNEIPVTSILSVLSLLGVLGNLHAIVIFRRYPVSPVTILILWMVVVDFVTCFVCIPLELVQIRFKYTYPSNVLCKFTRFLTNYTSFTAGILLIIISVERRQKICAPFQWQLSLERAKILGIIVIIVCAFMSIPSIFLYGFSELGVNYAETFDKGCTFLKGKQNLMPKTYAILVLVICLIGFCICAVAYIQIVNVIRKQLRAEKNRTTQYLDGMSNNEEPASPGPRTRSESLAPEAWDQFTSTIQRRKTRQKRYKDSRTMTIMLLIATGVSFAGFILHVSAVILRITIKPYALEGVRSIYSVLVRGYYLHSSVHPIIYFIVDQRFRTECKKFYRSIVMACSVSKK</sequence>
<keyword evidence="2 9" id="KW-0812">Transmembrane</keyword>
<dbReference type="GO" id="GO:0005886">
    <property type="term" value="C:plasma membrane"/>
    <property type="evidence" value="ECO:0007669"/>
    <property type="project" value="TreeGrafter"/>
</dbReference>
<evidence type="ECO:0000256" key="4">
    <source>
        <dbReference type="ARBA" id="ARBA00023040"/>
    </source>
</evidence>
<dbReference type="Pfam" id="PF00001">
    <property type="entry name" value="7tm_1"/>
    <property type="match status" value="1"/>
</dbReference>
<keyword evidence="4" id="KW-0297">G-protein coupled receptor</keyword>
<reference evidence="11" key="1">
    <citation type="submission" date="2021-03" db="EMBL/GenBank/DDBJ databases">
        <authorList>
            <person name="Bekaert M."/>
        </authorList>
    </citation>
    <scope>NUCLEOTIDE SEQUENCE</scope>
</reference>
<feature type="transmembrane region" description="Helical" evidence="9">
    <location>
        <begin position="353"/>
        <end position="376"/>
    </location>
</feature>
<comment type="subcellular location">
    <subcellularLocation>
        <location evidence="1">Membrane</location>
        <topology evidence="1">Multi-pass membrane protein</topology>
    </subcellularLocation>
</comment>
<feature type="region of interest" description="Disordered" evidence="8">
    <location>
        <begin position="266"/>
        <end position="285"/>
    </location>
</feature>
<dbReference type="OrthoDB" id="6091237at2759"/>
<evidence type="ECO:0000256" key="6">
    <source>
        <dbReference type="ARBA" id="ARBA00023170"/>
    </source>
</evidence>
<keyword evidence="12" id="KW-1185">Reference proteome</keyword>
<feature type="transmembrane region" description="Helical" evidence="9">
    <location>
        <begin position="317"/>
        <end position="341"/>
    </location>
</feature>
<evidence type="ECO:0000256" key="8">
    <source>
        <dbReference type="SAM" id="MobiDB-lite"/>
    </source>
</evidence>
<dbReference type="AlphaFoldDB" id="A0A8S3RZD6"/>
<evidence type="ECO:0000256" key="3">
    <source>
        <dbReference type="ARBA" id="ARBA00022989"/>
    </source>
</evidence>
<gene>
    <name evidence="11" type="ORF">MEDL_25575</name>
</gene>
<keyword evidence="5 9" id="KW-0472">Membrane</keyword>
<dbReference type="PANTHER" id="PTHR24243">
    <property type="entry name" value="G-PROTEIN COUPLED RECEPTOR"/>
    <property type="match status" value="1"/>
</dbReference>
<keyword evidence="3 9" id="KW-1133">Transmembrane helix</keyword>
<dbReference type="InterPro" id="IPR000276">
    <property type="entry name" value="GPCR_Rhodpsn"/>
</dbReference>
<evidence type="ECO:0000256" key="5">
    <source>
        <dbReference type="ARBA" id="ARBA00023136"/>
    </source>
</evidence>
<organism evidence="11 12">
    <name type="scientific">Mytilus edulis</name>
    <name type="common">Blue mussel</name>
    <dbReference type="NCBI Taxonomy" id="6550"/>
    <lineage>
        <taxon>Eukaryota</taxon>
        <taxon>Metazoa</taxon>
        <taxon>Spiralia</taxon>
        <taxon>Lophotrochozoa</taxon>
        <taxon>Mollusca</taxon>
        <taxon>Bivalvia</taxon>
        <taxon>Autobranchia</taxon>
        <taxon>Pteriomorphia</taxon>
        <taxon>Mytilida</taxon>
        <taxon>Mytiloidea</taxon>
        <taxon>Mytilidae</taxon>
        <taxon>Mytilinae</taxon>
        <taxon>Mytilus</taxon>
    </lineage>
</organism>
<feature type="transmembrane region" description="Helical" evidence="9">
    <location>
        <begin position="225"/>
        <end position="251"/>
    </location>
</feature>
<dbReference type="InterPro" id="IPR017452">
    <property type="entry name" value="GPCR_Rhodpsn_7TM"/>
</dbReference>
<keyword evidence="6" id="KW-0675">Receptor</keyword>
<evidence type="ECO:0000256" key="1">
    <source>
        <dbReference type="ARBA" id="ARBA00004141"/>
    </source>
</evidence>
<keyword evidence="7" id="KW-0807">Transducer</keyword>
<protein>
    <recommendedName>
        <fullName evidence="10">G-protein coupled receptors family 1 profile domain-containing protein</fullName>
    </recommendedName>
</protein>
<feature type="transmembrane region" description="Helical" evidence="9">
    <location>
        <begin position="135"/>
        <end position="153"/>
    </location>
</feature>
<evidence type="ECO:0000313" key="12">
    <source>
        <dbReference type="Proteomes" id="UP000683360"/>
    </source>
</evidence>
<comment type="caution">
    <text evidence="11">The sequence shown here is derived from an EMBL/GenBank/DDBJ whole genome shotgun (WGS) entry which is preliminary data.</text>
</comment>